<feature type="compositionally biased region" description="Basic residues" evidence="1">
    <location>
        <begin position="239"/>
        <end position="248"/>
    </location>
</feature>
<feature type="compositionally biased region" description="Low complexity" evidence="1">
    <location>
        <begin position="279"/>
        <end position="297"/>
    </location>
</feature>
<dbReference type="KEGG" id="scm:SCHCO_02516808"/>
<dbReference type="OrthoDB" id="3133596at2759"/>
<organism evidence="3">
    <name type="scientific">Schizophyllum commune (strain H4-8 / FGSC 9210)</name>
    <name type="common">Split gill fungus</name>
    <dbReference type="NCBI Taxonomy" id="578458"/>
    <lineage>
        <taxon>Eukaryota</taxon>
        <taxon>Fungi</taxon>
        <taxon>Dikarya</taxon>
        <taxon>Basidiomycota</taxon>
        <taxon>Agaricomycotina</taxon>
        <taxon>Agaricomycetes</taxon>
        <taxon>Agaricomycetidae</taxon>
        <taxon>Agaricales</taxon>
        <taxon>Schizophyllaceae</taxon>
        <taxon>Schizophyllum</taxon>
    </lineage>
</organism>
<sequence length="403" mass="45988">MPPSILSTSISTQKDMDALPIVNYRLVEFDTNLYRRQIEHFEWYWGLQKGELDLSTPLNHIQLRSDMAKRLDENEWTILPTKRTINTIIALSDFNKTADVHKRKRFTEVLPEQEYEYDFVPLHITQGDRPSMYLKRGSTTRTITKAYSKMPRIKSRAHPLFVVFRTDRDILSAYYTISKSEKDRLRDMTHAVLFRWQDCPPIEFLVGPDVWAKHRHPWSDDGSIARSQLSTCNPAPTKKPARAVRKSTRAPSPQPRAYQARPSVYDYARSPPPCPNSPVLPRSTHASSSGSSASEADAEFSATDLKDWLRSIEPEPKAKRAFPSSPRRDPVLARYRKEPARDPANALRVSLLLVLGGLVAEGSDGTNREVYTSNDWATIVHRTCLWSSNPPEEAVADYIDLIP</sequence>
<accession>D8QGZ3</accession>
<dbReference type="VEuPathDB" id="FungiDB:SCHCODRAFT_02516808"/>
<name>D8QGZ3_SCHCM</name>
<dbReference type="InParanoid" id="D8QGZ3"/>
<dbReference type="Proteomes" id="UP000007431">
    <property type="component" value="Unassembled WGS sequence"/>
</dbReference>
<protein>
    <submittedName>
        <fullName evidence="2">Expressed protein</fullName>
    </submittedName>
</protein>
<dbReference type="HOGENOM" id="CLU_681779_0_0_1"/>
<feature type="compositionally biased region" description="Polar residues" evidence="1">
    <location>
        <begin position="225"/>
        <end position="234"/>
    </location>
</feature>
<dbReference type="RefSeq" id="XP_003027752.1">
    <property type="nucleotide sequence ID" value="XM_003027706.1"/>
</dbReference>
<keyword evidence="3" id="KW-1185">Reference proteome</keyword>
<dbReference type="OMA" id="HILHNND"/>
<feature type="region of interest" description="Disordered" evidence="1">
    <location>
        <begin position="222"/>
        <end position="297"/>
    </location>
</feature>
<reference evidence="2 3" key="1">
    <citation type="journal article" date="2010" name="Nat. Biotechnol.">
        <title>Genome sequence of the model mushroom Schizophyllum commune.</title>
        <authorList>
            <person name="Ohm R.A."/>
            <person name="de Jong J.F."/>
            <person name="Lugones L.G."/>
            <person name="Aerts A."/>
            <person name="Kothe E."/>
            <person name="Stajich J.E."/>
            <person name="de Vries R.P."/>
            <person name="Record E."/>
            <person name="Levasseur A."/>
            <person name="Baker S.E."/>
            <person name="Bartholomew K.A."/>
            <person name="Coutinho P.M."/>
            <person name="Erdmann S."/>
            <person name="Fowler T.J."/>
            <person name="Gathman A.C."/>
            <person name="Lombard V."/>
            <person name="Henrissat B."/>
            <person name="Knabe N."/>
            <person name="Kuees U."/>
            <person name="Lilly W.W."/>
            <person name="Lindquist E."/>
            <person name="Lucas S."/>
            <person name="Magnuson J.K."/>
            <person name="Piumi F."/>
            <person name="Raudaskoski M."/>
            <person name="Salamov A."/>
            <person name="Schmutz J."/>
            <person name="Schwarze F.W.M.R."/>
            <person name="vanKuyk P.A."/>
            <person name="Horton J.S."/>
            <person name="Grigoriev I.V."/>
            <person name="Woesten H.A.B."/>
        </authorList>
    </citation>
    <scope>NUCLEOTIDE SEQUENCE [LARGE SCALE GENOMIC DNA]</scope>
    <source>
        <strain evidence="3">H4-8 / FGSC 9210</strain>
    </source>
</reference>
<evidence type="ECO:0000313" key="2">
    <source>
        <dbReference type="EMBL" id="EFI92849.1"/>
    </source>
</evidence>
<evidence type="ECO:0000256" key="1">
    <source>
        <dbReference type="SAM" id="MobiDB-lite"/>
    </source>
</evidence>
<dbReference type="GeneID" id="9597257"/>
<evidence type="ECO:0000313" key="3">
    <source>
        <dbReference type="Proteomes" id="UP000007431"/>
    </source>
</evidence>
<dbReference type="AlphaFoldDB" id="D8QGZ3"/>
<dbReference type="EMBL" id="GL377312">
    <property type="protein sequence ID" value="EFI92849.1"/>
    <property type="molecule type" value="Genomic_DNA"/>
</dbReference>
<proteinExistence type="predicted"/>
<gene>
    <name evidence="2" type="ORF">SCHCODRAFT_113138</name>
</gene>
<feature type="non-terminal residue" evidence="2">
    <location>
        <position position="403"/>
    </location>
</feature>